<dbReference type="GO" id="GO:0034271">
    <property type="term" value="C:phosphatidylinositol 3-kinase complex, class III, type I"/>
    <property type="evidence" value="ECO:0007669"/>
    <property type="project" value="TreeGrafter"/>
</dbReference>
<dbReference type="InterPro" id="IPR001680">
    <property type="entry name" value="WD40_rpt"/>
</dbReference>
<keyword evidence="3" id="KW-1185">Reference proteome</keyword>
<evidence type="ECO:0000256" key="1">
    <source>
        <dbReference type="ARBA" id="ARBA00022741"/>
    </source>
</evidence>
<dbReference type="GO" id="GO:0006623">
    <property type="term" value="P:protein targeting to vacuole"/>
    <property type="evidence" value="ECO:0007669"/>
    <property type="project" value="TreeGrafter"/>
</dbReference>
<dbReference type="InterPro" id="IPR036322">
    <property type="entry name" value="WD40_repeat_dom_sf"/>
</dbReference>
<dbReference type="SUPFAM" id="SSF50978">
    <property type="entry name" value="WD40 repeat-like"/>
    <property type="match status" value="1"/>
</dbReference>
<name>A0A1I7XE26_HETBA</name>
<evidence type="ECO:0000256" key="2">
    <source>
        <dbReference type="PROSITE-ProRule" id="PRU00221"/>
    </source>
</evidence>
<evidence type="ECO:0000313" key="4">
    <source>
        <dbReference type="WBParaSite" id="Hba_15963"/>
    </source>
</evidence>
<dbReference type="PANTHER" id="PTHR17583">
    <property type="entry name" value="PHOSPHOINOSITIDE 3-KINASE REGULATORY SUBUNIT 4"/>
    <property type="match status" value="1"/>
</dbReference>
<dbReference type="GO" id="GO:0004674">
    <property type="term" value="F:protein serine/threonine kinase activity"/>
    <property type="evidence" value="ECO:0007669"/>
    <property type="project" value="InterPro"/>
</dbReference>
<dbReference type="GO" id="GO:0071561">
    <property type="term" value="C:nucleus-vacuole junction"/>
    <property type="evidence" value="ECO:0007669"/>
    <property type="project" value="TreeGrafter"/>
</dbReference>
<dbReference type="GO" id="GO:0005770">
    <property type="term" value="C:late endosome"/>
    <property type="evidence" value="ECO:0007669"/>
    <property type="project" value="TreeGrafter"/>
</dbReference>
<keyword evidence="1" id="KW-0547">Nucleotide-binding</keyword>
<feature type="repeat" description="WD" evidence="2">
    <location>
        <begin position="129"/>
        <end position="163"/>
    </location>
</feature>
<dbReference type="InterPro" id="IPR015943">
    <property type="entry name" value="WD40/YVTN_repeat-like_dom_sf"/>
</dbReference>
<dbReference type="PROSITE" id="PS50294">
    <property type="entry name" value="WD_REPEATS_REGION"/>
    <property type="match status" value="1"/>
</dbReference>
<proteinExistence type="predicted"/>
<dbReference type="PANTHER" id="PTHR17583:SF0">
    <property type="entry name" value="PHOSPHOINOSITIDE 3-KINASE REGULATORY SUBUNIT 4"/>
    <property type="match status" value="1"/>
</dbReference>
<evidence type="ECO:0000313" key="3">
    <source>
        <dbReference type="Proteomes" id="UP000095283"/>
    </source>
</evidence>
<protein>
    <submittedName>
        <fullName evidence="4">Non-specific serine/threonine protein kinase</fullName>
    </submittedName>
</protein>
<organism evidence="3 4">
    <name type="scientific">Heterorhabditis bacteriophora</name>
    <name type="common">Entomopathogenic nematode worm</name>
    <dbReference type="NCBI Taxonomy" id="37862"/>
    <lineage>
        <taxon>Eukaryota</taxon>
        <taxon>Metazoa</taxon>
        <taxon>Ecdysozoa</taxon>
        <taxon>Nematoda</taxon>
        <taxon>Chromadorea</taxon>
        <taxon>Rhabditida</taxon>
        <taxon>Rhabditina</taxon>
        <taxon>Rhabditomorpha</taxon>
        <taxon>Strongyloidea</taxon>
        <taxon>Heterorhabditidae</taxon>
        <taxon>Heterorhabditis</taxon>
    </lineage>
</organism>
<dbReference type="SMART" id="SM00320">
    <property type="entry name" value="WD40"/>
    <property type="match status" value="1"/>
</dbReference>
<dbReference type="GO" id="GO:0045324">
    <property type="term" value="P:late endosome to vacuole transport"/>
    <property type="evidence" value="ECO:0007669"/>
    <property type="project" value="InterPro"/>
</dbReference>
<keyword evidence="2" id="KW-0853">WD repeat</keyword>
<dbReference type="AlphaFoldDB" id="A0A1I7XE26"/>
<dbReference type="Gene3D" id="2.130.10.10">
    <property type="entry name" value="YVTN repeat-like/Quinoprotein amine dehydrogenase"/>
    <property type="match status" value="1"/>
</dbReference>
<dbReference type="Proteomes" id="UP000095283">
    <property type="component" value="Unplaced"/>
</dbReference>
<accession>A0A1I7XE26</accession>
<reference evidence="4" key="1">
    <citation type="submission" date="2016-11" db="UniProtKB">
        <authorList>
            <consortium name="WormBaseParasite"/>
        </authorList>
    </citation>
    <scope>IDENTIFICATION</scope>
</reference>
<dbReference type="PROSITE" id="PS50082">
    <property type="entry name" value="WD_REPEATS_2"/>
    <property type="match status" value="1"/>
</dbReference>
<dbReference type="WBParaSite" id="Hba_15963">
    <property type="protein sequence ID" value="Hba_15963"/>
    <property type="gene ID" value="Hba_15963"/>
</dbReference>
<dbReference type="Pfam" id="PF00400">
    <property type="entry name" value="WD40"/>
    <property type="match status" value="1"/>
</dbReference>
<sequence>METELTMQKGIIDLSSQMHSKVRRNAHQYTDNCDISRINIPMNICRMNNEWNEMFGSEANHTAKWTEEKSTSAAQMRSMRSSVCGAQLAELLQHKNELYIKKVYRGRQRRDESRSQSTAKVIGTLITHLHEHTDKITQMSLIHDRSLFASASLDGYVKLWSTRAVTGECYGAVRSEASFCYNKNFPITSLGWAGNDVLAMSAGDGHIVWANVSSTNPQIITKVYTLYL</sequence>
<dbReference type="InterPro" id="IPR045162">
    <property type="entry name" value="Vps15-like"/>
</dbReference>
<dbReference type="GO" id="GO:0000166">
    <property type="term" value="F:nucleotide binding"/>
    <property type="evidence" value="ECO:0007669"/>
    <property type="project" value="UniProtKB-KW"/>
</dbReference>
<dbReference type="GO" id="GO:0034272">
    <property type="term" value="C:phosphatidylinositol 3-kinase complex, class III, type II"/>
    <property type="evidence" value="ECO:0007669"/>
    <property type="project" value="TreeGrafter"/>
</dbReference>
<dbReference type="GO" id="GO:0016236">
    <property type="term" value="P:macroautophagy"/>
    <property type="evidence" value="ECO:0007669"/>
    <property type="project" value="InterPro"/>
</dbReference>